<dbReference type="Pfam" id="PF00015">
    <property type="entry name" value="MCPsignal"/>
    <property type="match status" value="1"/>
</dbReference>
<dbReference type="SMART" id="SM00304">
    <property type="entry name" value="HAMP"/>
    <property type="match status" value="1"/>
</dbReference>
<dbReference type="Pfam" id="PF00672">
    <property type="entry name" value="HAMP"/>
    <property type="match status" value="1"/>
</dbReference>
<dbReference type="Gene3D" id="6.10.340.10">
    <property type="match status" value="1"/>
</dbReference>
<dbReference type="InterPro" id="IPR004089">
    <property type="entry name" value="MCPsignal_dom"/>
</dbReference>
<feature type="domain" description="HAMP" evidence="11">
    <location>
        <begin position="349"/>
        <end position="403"/>
    </location>
</feature>
<evidence type="ECO:0000313" key="13">
    <source>
        <dbReference type="Proteomes" id="UP001221217"/>
    </source>
</evidence>
<evidence type="ECO:0000313" key="12">
    <source>
        <dbReference type="EMBL" id="MDC7226485.1"/>
    </source>
</evidence>
<comment type="caution">
    <text evidence="12">The sequence shown here is derived from an EMBL/GenBank/DDBJ whole genome shotgun (WGS) entry which is preliminary data.</text>
</comment>
<reference evidence="12 13" key="1">
    <citation type="submission" date="2022-12" db="EMBL/GenBank/DDBJ databases">
        <title>Metagenome assembled genome from gulf of manar.</title>
        <authorList>
            <person name="Kohli P."/>
            <person name="Pk S."/>
            <person name="Venkata Ramana C."/>
            <person name="Sasikala C."/>
        </authorList>
    </citation>
    <scope>NUCLEOTIDE SEQUENCE [LARGE SCALE GENOMIC DNA]</scope>
    <source>
        <strain evidence="12">JB008</strain>
    </source>
</reference>
<feature type="transmembrane region" description="Helical" evidence="9">
    <location>
        <begin position="325"/>
        <end position="346"/>
    </location>
</feature>
<dbReference type="Gene3D" id="1.10.287.950">
    <property type="entry name" value="Methyl-accepting chemotaxis protein"/>
    <property type="match status" value="1"/>
</dbReference>
<dbReference type="Pfam" id="PF08269">
    <property type="entry name" value="dCache_2"/>
    <property type="match status" value="2"/>
</dbReference>
<keyword evidence="6 8" id="KW-0807">Transducer</keyword>
<dbReference type="SMART" id="SM01049">
    <property type="entry name" value="Cache_2"/>
    <property type="match status" value="1"/>
</dbReference>
<name>A0AAJ1IFK8_9SPIO</name>
<evidence type="ECO:0000256" key="1">
    <source>
        <dbReference type="ARBA" id="ARBA00004651"/>
    </source>
</evidence>
<dbReference type="PANTHER" id="PTHR32089:SF112">
    <property type="entry name" value="LYSOZYME-LIKE PROTEIN-RELATED"/>
    <property type="match status" value="1"/>
</dbReference>
<dbReference type="GO" id="GO:0007165">
    <property type="term" value="P:signal transduction"/>
    <property type="evidence" value="ECO:0007669"/>
    <property type="project" value="UniProtKB-KW"/>
</dbReference>
<evidence type="ECO:0000256" key="3">
    <source>
        <dbReference type="ARBA" id="ARBA00022692"/>
    </source>
</evidence>
<dbReference type="Proteomes" id="UP001221217">
    <property type="component" value="Unassembled WGS sequence"/>
</dbReference>
<dbReference type="Gene3D" id="3.30.450.20">
    <property type="entry name" value="PAS domain"/>
    <property type="match status" value="2"/>
</dbReference>
<dbReference type="PROSITE" id="PS50885">
    <property type="entry name" value="HAMP"/>
    <property type="match status" value="1"/>
</dbReference>
<dbReference type="SMART" id="SM00283">
    <property type="entry name" value="MA"/>
    <property type="match status" value="1"/>
</dbReference>
<dbReference type="GO" id="GO:0005886">
    <property type="term" value="C:plasma membrane"/>
    <property type="evidence" value="ECO:0007669"/>
    <property type="project" value="UniProtKB-SubCell"/>
</dbReference>
<evidence type="ECO:0000256" key="2">
    <source>
        <dbReference type="ARBA" id="ARBA00022475"/>
    </source>
</evidence>
<evidence type="ECO:0000259" key="11">
    <source>
        <dbReference type="PROSITE" id="PS50885"/>
    </source>
</evidence>
<protein>
    <submittedName>
        <fullName evidence="12">Cache domain-containing protein</fullName>
    </submittedName>
</protein>
<evidence type="ECO:0000256" key="4">
    <source>
        <dbReference type="ARBA" id="ARBA00022989"/>
    </source>
</evidence>
<proteinExistence type="inferred from homology"/>
<evidence type="ECO:0000256" key="9">
    <source>
        <dbReference type="SAM" id="Phobius"/>
    </source>
</evidence>
<dbReference type="CDD" id="cd06225">
    <property type="entry name" value="HAMP"/>
    <property type="match status" value="1"/>
</dbReference>
<evidence type="ECO:0000256" key="8">
    <source>
        <dbReference type="PROSITE-ProRule" id="PRU00284"/>
    </source>
</evidence>
<evidence type="ECO:0000256" key="5">
    <source>
        <dbReference type="ARBA" id="ARBA00023136"/>
    </source>
</evidence>
<gene>
    <name evidence="12" type="ORF">PQJ61_06950</name>
</gene>
<dbReference type="EMBL" id="JAQQAL010000012">
    <property type="protein sequence ID" value="MDC7226485.1"/>
    <property type="molecule type" value="Genomic_DNA"/>
</dbReference>
<dbReference type="InterPro" id="IPR003660">
    <property type="entry name" value="HAMP_dom"/>
</dbReference>
<dbReference type="SUPFAM" id="SSF158472">
    <property type="entry name" value="HAMP domain-like"/>
    <property type="match status" value="1"/>
</dbReference>
<keyword evidence="3 9" id="KW-0812">Transmembrane</keyword>
<evidence type="ECO:0000256" key="6">
    <source>
        <dbReference type="ARBA" id="ARBA00023224"/>
    </source>
</evidence>
<evidence type="ECO:0000256" key="7">
    <source>
        <dbReference type="ARBA" id="ARBA00029447"/>
    </source>
</evidence>
<dbReference type="InterPro" id="IPR004010">
    <property type="entry name" value="Double_Cache_2"/>
</dbReference>
<dbReference type="SUPFAM" id="SSF58104">
    <property type="entry name" value="Methyl-accepting chemotaxis protein (MCP) signaling domain"/>
    <property type="match status" value="1"/>
</dbReference>
<accession>A0AAJ1IFK8</accession>
<feature type="domain" description="Methyl-accepting transducer" evidence="10">
    <location>
        <begin position="450"/>
        <end position="679"/>
    </location>
</feature>
<keyword evidence="4 9" id="KW-1133">Transmembrane helix</keyword>
<keyword evidence="5 9" id="KW-0472">Membrane</keyword>
<evidence type="ECO:0000259" key="10">
    <source>
        <dbReference type="PROSITE" id="PS50111"/>
    </source>
</evidence>
<dbReference type="PANTHER" id="PTHR32089">
    <property type="entry name" value="METHYL-ACCEPTING CHEMOTAXIS PROTEIN MCPB"/>
    <property type="match status" value="1"/>
</dbReference>
<keyword evidence="2" id="KW-1003">Cell membrane</keyword>
<dbReference type="AlphaFoldDB" id="A0AAJ1IFK8"/>
<comment type="similarity">
    <text evidence="7">Belongs to the methyl-accepting chemotaxis (MCP) protein family.</text>
</comment>
<sequence>MNQIVSAELNDAIILSIKYKLENINNQLMVSESIIEHERDLEYNSVKRKLEALVQTAAGEIRRFQEYERQGLLNELQAKQQAKDAVRAMSFGTDGYFFIYDSEYTSLVMKNSELENQNNEMKKDVNGKQYTKELVDTALSDGTAYVEYWFPKPGETVAVPKLSCTILIEGWDWVVGTGEYIDSIEHRLAPNRAAARERIRFFMYENDEMMLTGDPVLDKILRDEEYIRIFKESYPFVINLDGTFDYYVDDSLTGIKPDFKDTVTGEELIPMFLEEKEGIVQYNFTRGGDESSHLKTALLKYNEELDKVICFSFYSNDMDTKVESIVFRISLVLTAAFLIILFLIFLNITNVTKNLRILNTSLKDISEGDGDLTNTINIDSRDELNDMGKSFNTFIERLRTLMTDVKASVESTGRIKLNISAASEETSSSIEQISANLNSVKEQFDYLDTNISNTVAAIEQIASNVASIDDQIESQNGMVEQSSSAITEMNSSLENLGQIASVKREATESLRRTAGEGRSRITETIEVFKEVFNRINNIQEMTETINNIASQTNLLSMNAAIEAAHAGDSGKGFAVVAEEIRKLADSANQSAAAIDIQIKEITDAVHRTDKSVNESMESFDTVGREVDGTLQAFMEIEASIMELTASGNLVMQSAVELSDATNNIRGGSTEIRAGADSMLKLSEAVKQISESASSGMAESQMGAQEIVNAMQEVVGFATELNDIVADLSMKTAQFKTD</sequence>
<comment type="subcellular location">
    <subcellularLocation>
        <location evidence="1">Cell membrane</location>
        <topology evidence="1">Multi-pass membrane protein</topology>
    </subcellularLocation>
</comment>
<dbReference type="InterPro" id="IPR033480">
    <property type="entry name" value="sCache_2"/>
</dbReference>
<organism evidence="12 13">
    <name type="scientific">Candidatus Thalassospirochaeta sargassi</name>
    <dbReference type="NCBI Taxonomy" id="3119039"/>
    <lineage>
        <taxon>Bacteria</taxon>
        <taxon>Pseudomonadati</taxon>
        <taxon>Spirochaetota</taxon>
        <taxon>Spirochaetia</taxon>
        <taxon>Spirochaetales</taxon>
        <taxon>Spirochaetaceae</taxon>
        <taxon>Candidatus Thalassospirochaeta</taxon>
    </lineage>
</organism>
<dbReference type="PROSITE" id="PS50111">
    <property type="entry name" value="CHEMOTAXIS_TRANSDUC_2"/>
    <property type="match status" value="1"/>
</dbReference>